<dbReference type="KEGG" id="fad:CDH04_06590"/>
<feature type="binding site" evidence="5 7">
    <location>
        <position position="130"/>
    </location>
    <ligand>
        <name>substrate</name>
    </ligand>
</feature>
<dbReference type="PANTHER" id="PTHR30511:SF0">
    <property type="entry name" value="ALANINE RACEMASE, CATABOLIC-RELATED"/>
    <property type="match status" value="1"/>
</dbReference>
<accession>A0A2Z4XZA7</accession>
<dbReference type="RefSeq" id="WP_112870271.1">
    <property type="nucleotide sequence ID" value="NZ_CP021781.1"/>
</dbReference>
<comment type="similarity">
    <text evidence="5">Belongs to the alanine racemase family.</text>
</comment>
<evidence type="ECO:0000256" key="5">
    <source>
        <dbReference type="HAMAP-Rule" id="MF_01201"/>
    </source>
</evidence>
<dbReference type="EMBL" id="CP043424">
    <property type="protein sequence ID" value="QIW12335.1"/>
    <property type="molecule type" value="Genomic_DNA"/>
</dbReference>
<protein>
    <recommendedName>
        <fullName evidence="5">Alanine racemase</fullName>
        <ecNumber evidence="5">5.1.1.1</ecNumber>
    </recommendedName>
</protein>
<dbReference type="Pfam" id="PF00842">
    <property type="entry name" value="Ala_racemase_C"/>
    <property type="match status" value="1"/>
</dbReference>
<feature type="active site" description="Proton acceptor; specific for L-alanine" evidence="5">
    <location>
        <position position="259"/>
    </location>
</feature>
<dbReference type="GO" id="GO:0030632">
    <property type="term" value="P:D-alanine biosynthetic process"/>
    <property type="evidence" value="ECO:0007669"/>
    <property type="project" value="UniProtKB-UniRule"/>
</dbReference>
<dbReference type="SMART" id="SM01005">
    <property type="entry name" value="Ala_racemase_C"/>
    <property type="match status" value="1"/>
</dbReference>
<dbReference type="Gene3D" id="2.40.37.10">
    <property type="entry name" value="Lyase, Ornithine Decarboxylase, Chain A, domain 1"/>
    <property type="match status" value="1"/>
</dbReference>
<evidence type="ECO:0000313" key="9">
    <source>
        <dbReference type="EMBL" id="AXA34094.1"/>
    </source>
</evidence>
<dbReference type="InterPro" id="IPR000821">
    <property type="entry name" value="Ala_racemase"/>
</dbReference>
<comment type="cofactor">
    <cofactor evidence="2 5 6">
        <name>pyridoxal 5'-phosphate</name>
        <dbReference type="ChEBI" id="CHEBI:597326"/>
    </cofactor>
</comment>
<dbReference type="InterPro" id="IPR001608">
    <property type="entry name" value="Ala_racemase_N"/>
</dbReference>
<dbReference type="HAMAP" id="MF_01201">
    <property type="entry name" value="Ala_racemase"/>
    <property type="match status" value="1"/>
</dbReference>
<dbReference type="GO" id="GO:0030170">
    <property type="term" value="F:pyridoxal phosphate binding"/>
    <property type="evidence" value="ECO:0007669"/>
    <property type="project" value="UniProtKB-UniRule"/>
</dbReference>
<comment type="pathway">
    <text evidence="5">Amino-acid biosynthesis; D-alanine biosynthesis; D-alanine from L-alanine: step 1/1.</text>
</comment>
<reference evidence="10 12" key="2">
    <citation type="submission" date="2019-08" db="EMBL/GenBank/DDBJ databases">
        <title>Complete genome sequences of Francisella adeliensis (FSC1325 and FSC1326).</title>
        <authorList>
            <person name="Ohrman C."/>
            <person name="Uneklint I."/>
            <person name="Vallesi A."/>
            <person name="Karlsson L."/>
            <person name="Sjodin A."/>
        </authorList>
    </citation>
    <scope>NUCLEOTIDE SEQUENCE [LARGE SCALE GENOMIC DNA]</scope>
    <source>
        <strain evidence="10 12">FSC1325</strain>
    </source>
</reference>
<feature type="modified residue" description="N6-(pyridoxal phosphate)lysine" evidence="5 6">
    <location>
        <position position="33"/>
    </location>
</feature>
<organism evidence="9 11">
    <name type="scientific">Francisella adeliensis</name>
    <dbReference type="NCBI Taxonomy" id="2007306"/>
    <lineage>
        <taxon>Bacteria</taxon>
        <taxon>Pseudomonadati</taxon>
        <taxon>Pseudomonadota</taxon>
        <taxon>Gammaproteobacteria</taxon>
        <taxon>Thiotrichales</taxon>
        <taxon>Francisellaceae</taxon>
        <taxon>Francisella</taxon>
    </lineage>
</organism>
<dbReference type="InterPro" id="IPR011079">
    <property type="entry name" value="Ala_racemase_C"/>
</dbReference>
<evidence type="ECO:0000256" key="3">
    <source>
        <dbReference type="ARBA" id="ARBA00022898"/>
    </source>
</evidence>
<feature type="binding site" evidence="5 7">
    <location>
        <position position="307"/>
    </location>
    <ligand>
        <name>substrate</name>
    </ligand>
</feature>
<dbReference type="Proteomes" id="UP000681131">
    <property type="component" value="Chromosome"/>
</dbReference>
<comment type="catalytic activity">
    <reaction evidence="1 5">
        <text>L-alanine = D-alanine</text>
        <dbReference type="Rhea" id="RHEA:20249"/>
        <dbReference type="ChEBI" id="CHEBI:57416"/>
        <dbReference type="ChEBI" id="CHEBI:57972"/>
        <dbReference type="EC" id="5.1.1.1"/>
    </reaction>
</comment>
<dbReference type="Pfam" id="PF01168">
    <property type="entry name" value="Ala_racemase_N"/>
    <property type="match status" value="1"/>
</dbReference>
<evidence type="ECO:0000256" key="2">
    <source>
        <dbReference type="ARBA" id="ARBA00001933"/>
    </source>
</evidence>
<dbReference type="EMBL" id="CP021781">
    <property type="protein sequence ID" value="AXA34094.1"/>
    <property type="molecule type" value="Genomic_DNA"/>
</dbReference>
<dbReference type="GO" id="GO:0008784">
    <property type="term" value="F:alanine racemase activity"/>
    <property type="evidence" value="ECO:0007669"/>
    <property type="project" value="UniProtKB-UniRule"/>
</dbReference>
<dbReference type="SUPFAM" id="SSF50621">
    <property type="entry name" value="Alanine racemase C-terminal domain-like"/>
    <property type="match status" value="1"/>
</dbReference>
<proteinExistence type="inferred from homology"/>
<dbReference type="UniPathway" id="UPA00042">
    <property type="reaction ID" value="UER00497"/>
</dbReference>
<dbReference type="PRINTS" id="PR00992">
    <property type="entry name" value="ALARACEMASE"/>
</dbReference>
<keyword evidence="12" id="KW-1185">Reference proteome</keyword>
<reference evidence="9 11" key="1">
    <citation type="submission" date="2017-06" db="EMBL/GenBank/DDBJ databases">
        <title>Complete genome of Francisella adeliensis.</title>
        <authorList>
            <person name="Vallesi A."/>
            <person name="Sjodin A."/>
        </authorList>
    </citation>
    <scope>NUCLEOTIDE SEQUENCE [LARGE SCALE GENOMIC DNA]</scope>
    <source>
        <strain evidence="9 11">FDC440</strain>
    </source>
</reference>
<dbReference type="NCBIfam" id="TIGR00492">
    <property type="entry name" value="alr"/>
    <property type="match status" value="1"/>
</dbReference>
<comment type="function">
    <text evidence="5">Catalyzes the interconversion of L-alanine and D-alanine. May also act on other amino acids.</text>
</comment>
<gene>
    <name evidence="9" type="primary">alr</name>
    <name evidence="9" type="ORF">CDH04_06590</name>
    <name evidence="10" type="ORF">FZC43_06590</name>
</gene>
<evidence type="ECO:0000313" key="11">
    <source>
        <dbReference type="Proteomes" id="UP000251120"/>
    </source>
</evidence>
<evidence type="ECO:0000313" key="12">
    <source>
        <dbReference type="Proteomes" id="UP000681131"/>
    </source>
</evidence>
<evidence type="ECO:0000256" key="6">
    <source>
        <dbReference type="PIRSR" id="PIRSR600821-50"/>
    </source>
</evidence>
<dbReference type="GO" id="GO:0005829">
    <property type="term" value="C:cytosol"/>
    <property type="evidence" value="ECO:0007669"/>
    <property type="project" value="TreeGrafter"/>
</dbReference>
<evidence type="ECO:0000259" key="8">
    <source>
        <dbReference type="SMART" id="SM01005"/>
    </source>
</evidence>
<sequence>MNANILEINTKTLRKNISIIKAYTQTKFCFPVKANAYGHGLDIIVKNSYDLVDYFAVACLSEATQVYSACHEKPILVFGRVEYDDISKVLDCDFIYSIHSIEDIRSLSKIAKESSIKIKVHININTGMNRMGVGFDSYKEVIDKAYNSQHIELLGVYSHFACADDKNHPFNLQQNQKFKEVVAYTKSIKENVICHLANSYGLVGQADVCYDMVRPGILSYGFLPEFEVDDIVKEIQPIARLTSEIIKIISLNDGDSVGYSLLHKGFEGEYIATIPIGYGDGFFRALGGRGFVTIDEDTYPIVGKMSMDAMAISLGTNHKSLRVGNQVEIISNNPSLPNSAKNIAKLLNTIEYDVAATLNERIVRIGL</sequence>
<dbReference type="OrthoDB" id="9813814at2"/>
<evidence type="ECO:0000256" key="4">
    <source>
        <dbReference type="ARBA" id="ARBA00023235"/>
    </source>
</evidence>
<dbReference type="FunFam" id="3.20.20.10:FF:000002">
    <property type="entry name" value="Alanine racemase"/>
    <property type="match status" value="1"/>
</dbReference>
<keyword evidence="3 5" id="KW-0663">Pyridoxal phosphate</keyword>
<name>A0A2Z4XZA7_9GAMM</name>
<evidence type="ECO:0000256" key="7">
    <source>
        <dbReference type="PIRSR" id="PIRSR600821-52"/>
    </source>
</evidence>
<dbReference type="SUPFAM" id="SSF51419">
    <property type="entry name" value="PLP-binding barrel"/>
    <property type="match status" value="1"/>
</dbReference>
<dbReference type="AlphaFoldDB" id="A0A2Z4XZA7"/>
<dbReference type="Proteomes" id="UP000251120">
    <property type="component" value="Chromosome"/>
</dbReference>
<feature type="active site" description="Proton acceptor; specific for D-alanine" evidence="5">
    <location>
        <position position="33"/>
    </location>
</feature>
<dbReference type="InterPro" id="IPR009006">
    <property type="entry name" value="Ala_racemase/Decarboxylase_C"/>
</dbReference>
<dbReference type="InterPro" id="IPR029066">
    <property type="entry name" value="PLP-binding_barrel"/>
</dbReference>
<evidence type="ECO:0000256" key="1">
    <source>
        <dbReference type="ARBA" id="ARBA00000316"/>
    </source>
</evidence>
<keyword evidence="4 5" id="KW-0413">Isomerase</keyword>
<dbReference type="CDD" id="cd00430">
    <property type="entry name" value="PLPDE_III_AR"/>
    <property type="match status" value="1"/>
</dbReference>
<feature type="domain" description="Alanine racemase C-terminal" evidence="8">
    <location>
        <begin position="238"/>
        <end position="367"/>
    </location>
</feature>
<evidence type="ECO:0000313" key="10">
    <source>
        <dbReference type="EMBL" id="QIW12335.1"/>
    </source>
</evidence>
<dbReference type="PANTHER" id="PTHR30511">
    <property type="entry name" value="ALANINE RACEMASE"/>
    <property type="match status" value="1"/>
</dbReference>
<dbReference type="Gene3D" id="3.20.20.10">
    <property type="entry name" value="Alanine racemase"/>
    <property type="match status" value="1"/>
</dbReference>
<dbReference type="EC" id="5.1.1.1" evidence="5"/>